<feature type="domain" description="Beta-lactamase-related" evidence="1">
    <location>
        <begin position="29"/>
        <end position="304"/>
    </location>
</feature>
<evidence type="ECO:0000313" key="3">
    <source>
        <dbReference type="EMBL" id="CAB4572118.1"/>
    </source>
</evidence>
<proteinExistence type="predicted"/>
<dbReference type="Gene3D" id="3.40.710.10">
    <property type="entry name" value="DD-peptidase/beta-lactamase superfamily"/>
    <property type="match status" value="1"/>
</dbReference>
<evidence type="ECO:0000259" key="1">
    <source>
        <dbReference type="Pfam" id="PF00144"/>
    </source>
</evidence>
<dbReference type="PANTHER" id="PTHR43283:SF7">
    <property type="entry name" value="BETA-LACTAMASE-RELATED DOMAIN-CONTAINING PROTEIN"/>
    <property type="match status" value="1"/>
</dbReference>
<dbReference type="EMBL" id="CAEZTQ010000076">
    <property type="protein sequence ID" value="CAB4572118.1"/>
    <property type="molecule type" value="Genomic_DNA"/>
</dbReference>
<reference evidence="3" key="1">
    <citation type="submission" date="2020-05" db="EMBL/GenBank/DDBJ databases">
        <authorList>
            <person name="Chiriac C."/>
            <person name="Salcher M."/>
            <person name="Ghai R."/>
            <person name="Kavagutti S V."/>
        </authorList>
    </citation>
    <scope>NUCLEOTIDE SEQUENCE</scope>
</reference>
<dbReference type="InterPro" id="IPR012338">
    <property type="entry name" value="Beta-lactam/transpept-like"/>
</dbReference>
<dbReference type="InterPro" id="IPR050789">
    <property type="entry name" value="Diverse_Enzym_Activities"/>
</dbReference>
<dbReference type="EMBL" id="CAEZTC010000055">
    <property type="protein sequence ID" value="CAB4557424.1"/>
    <property type="molecule type" value="Genomic_DNA"/>
</dbReference>
<accession>A0A6J6EGB0</accession>
<evidence type="ECO:0000313" key="4">
    <source>
        <dbReference type="EMBL" id="CAB4647205.1"/>
    </source>
</evidence>
<dbReference type="AlphaFoldDB" id="A0A6J6EGB0"/>
<dbReference type="PANTHER" id="PTHR43283">
    <property type="entry name" value="BETA-LACTAMASE-RELATED"/>
    <property type="match status" value="1"/>
</dbReference>
<protein>
    <submittedName>
        <fullName evidence="3">Unannotated protein</fullName>
    </submittedName>
</protein>
<dbReference type="Pfam" id="PF00144">
    <property type="entry name" value="Beta-lactamase"/>
    <property type="match status" value="1"/>
</dbReference>
<organism evidence="3">
    <name type="scientific">freshwater metagenome</name>
    <dbReference type="NCBI Taxonomy" id="449393"/>
    <lineage>
        <taxon>unclassified sequences</taxon>
        <taxon>metagenomes</taxon>
        <taxon>ecological metagenomes</taxon>
    </lineage>
</organism>
<dbReference type="SUPFAM" id="SSF56601">
    <property type="entry name" value="beta-lactamase/transpeptidase-like"/>
    <property type="match status" value="1"/>
</dbReference>
<gene>
    <name evidence="2" type="ORF">UFOPK1572_00581</name>
    <name evidence="3" type="ORF">UFOPK1704_00498</name>
    <name evidence="4" type="ORF">UFOPK2169_00511</name>
</gene>
<evidence type="ECO:0000313" key="2">
    <source>
        <dbReference type="EMBL" id="CAB4557424.1"/>
    </source>
</evidence>
<dbReference type="EMBL" id="CAEZWE010000014">
    <property type="protein sequence ID" value="CAB4647205.1"/>
    <property type="molecule type" value="Genomic_DNA"/>
</dbReference>
<dbReference type="InterPro" id="IPR001466">
    <property type="entry name" value="Beta-lactam-related"/>
</dbReference>
<name>A0A6J6EGB0_9ZZZZ</name>
<sequence>MNRVSVPDDWEHLCEEIVQRDPALGATHALVVKHRGSVIYEWYGPDHDHSSTLISWSIAKSITHALVGIAVRDNVLSLDATHLRPEWIDDVRSRISLDHLLQMTSGLEWVEDYIDNAVSDVITMLFGESDFVGDHAGFAASKRSAHEPGVHWLYSSGTTNIVAWVLGRALGAVPGDSSVVKNFITERLFAPLGMQSAITKCDAVGTFVGSSYVYATAQDFVRFGELYLQDGVVDGHQILPTGWVDSAREVTAFDPDMGMSYGRHWWLWPNDSDSLIAHGYLGQILWVAPQRELVVAHLGNTDAAHGATLRSMVARLVEVFPQNTISTGHDGSNA</sequence>